<name>A0A6J0PMX0_ELAGV</name>
<dbReference type="Pfam" id="PF01190">
    <property type="entry name" value="Pollen_Ole_e_1"/>
    <property type="match status" value="1"/>
</dbReference>
<evidence type="ECO:0000313" key="4">
    <source>
        <dbReference type="RefSeq" id="XP_019708505.1"/>
    </source>
</evidence>
<reference evidence="4" key="1">
    <citation type="submission" date="2025-08" db="UniProtKB">
        <authorList>
            <consortium name="RefSeq"/>
        </authorList>
    </citation>
    <scope>IDENTIFICATION</scope>
</reference>
<sequence length="173" mass="18793">MVGFKSFVARLIFAVFFLASLPSPTNGSVDTGRLRPLPWMRPEYIVAVEGVVYCKCQLPGYLESLNASPLPGAVAKLLCYNGKQRVSTRGITDVRGYFLIRTTNVSSSMIPTCRLFLAKSPLPGCDVPAPGKWRGFPLRFERNITVGSTQQALYTAGLFKVGPATAASCPHHP</sequence>
<keyword evidence="1 2" id="KW-0732">Signal</keyword>
<dbReference type="InParanoid" id="A0A6J0PMX0"/>
<keyword evidence="3" id="KW-1185">Reference proteome</keyword>
<dbReference type="Proteomes" id="UP000504607">
    <property type="component" value="Chromosome 1"/>
</dbReference>
<dbReference type="AlphaFoldDB" id="A0A6J0PMX0"/>
<feature type="chain" id="PRO_5026799033" evidence="2">
    <location>
        <begin position="28"/>
        <end position="173"/>
    </location>
</feature>
<evidence type="ECO:0000313" key="3">
    <source>
        <dbReference type="Proteomes" id="UP000504607"/>
    </source>
</evidence>
<dbReference type="PRINTS" id="PR01218">
    <property type="entry name" value="PSTLEXTENSIN"/>
</dbReference>
<dbReference type="FunCoup" id="A0A6J0PMX0">
    <property type="interactions" value="3"/>
</dbReference>
<dbReference type="GeneID" id="109506287"/>
<feature type="signal peptide" evidence="2">
    <location>
        <begin position="1"/>
        <end position="27"/>
    </location>
</feature>
<dbReference type="PANTHER" id="PTHR33470">
    <property type="entry name" value="OS01G0164075 PROTEIN"/>
    <property type="match status" value="1"/>
</dbReference>
<gene>
    <name evidence="4" type="primary">LOC109506287</name>
</gene>
<dbReference type="GO" id="GO:0071944">
    <property type="term" value="C:cell periphery"/>
    <property type="evidence" value="ECO:0007669"/>
    <property type="project" value="TreeGrafter"/>
</dbReference>
<evidence type="ECO:0000256" key="2">
    <source>
        <dbReference type="SAM" id="SignalP"/>
    </source>
</evidence>
<proteinExistence type="predicted"/>
<accession>A0A6J0PMX0</accession>
<evidence type="ECO:0000256" key="1">
    <source>
        <dbReference type="ARBA" id="ARBA00022729"/>
    </source>
</evidence>
<protein>
    <submittedName>
        <fullName evidence="4">Pistil-specific extensin-like protein</fullName>
    </submittedName>
</protein>
<organism evidence="3 4">
    <name type="scientific">Elaeis guineensis var. tenera</name>
    <name type="common">Oil palm</name>
    <dbReference type="NCBI Taxonomy" id="51953"/>
    <lineage>
        <taxon>Eukaryota</taxon>
        <taxon>Viridiplantae</taxon>
        <taxon>Streptophyta</taxon>
        <taxon>Embryophyta</taxon>
        <taxon>Tracheophyta</taxon>
        <taxon>Spermatophyta</taxon>
        <taxon>Magnoliopsida</taxon>
        <taxon>Liliopsida</taxon>
        <taxon>Arecaceae</taxon>
        <taxon>Arecoideae</taxon>
        <taxon>Cocoseae</taxon>
        <taxon>Elaeidinae</taxon>
        <taxon>Elaeis</taxon>
    </lineage>
</organism>
<dbReference type="PANTHER" id="PTHR33470:SF22">
    <property type="entry name" value="POLLEN OLE E 1 ALLERGEN AND EXTENSIN FAMILY PROTEIN"/>
    <property type="match status" value="1"/>
</dbReference>
<dbReference type="RefSeq" id="XP_019708505.1">
    <property type="nucleotide sequence ID" value="XM_019852946.2"/>
</dbReference>
<dbReference type="InterPro" id="IPR003882">
    <property type="entry name" value="Pistil_extensin"/>
</dbReference>
<dbReference type="OrthoDB" id="665669at2759"/>
<dbReference type="KEGG" id="egu:109506287"/>